<dbReference type="EMBL" id="JAGPYM010000029">
    <property type="protein sequence ID" value="KAH6879403.1"/>
    <property type="molecule type" value="Genomic_DNA"/>
</dbReference>
<evidence type="ECO:0000313" key="3">
    <source>
        <dbReference type="Proteomes" id="UP000777438"/>
    </source>
</evidence>
<keyword evidence="2" id="KW-0315">Glutamine amidotransferase</keyword>
<sequence>MSRIQVGTLIYDFQAIDIVGPFDLLNSIRQDFLKGLTLYGPIDEATLARAPEFDFHHIGLTRDPVPLLSSSLKIAPTTTLEECPELDCLLIGGPDHDFKLAPEYAEFIRRHIAAGKLLFTTCTGASVIASAGVLDGKNATINNVEYEYFKKRYPQVKWTREKKWVVDGNIWTGSGAVAGMDMIAHWIKENYGLDVLIEACKSLDYEPRDIDGLFTVLPKRYDSQGNQVSTLEFFYH</sequence>
<organism evidence="2 3">
    <name type="scientific">Thelonectria olida</name>
    <dbReference type="NCBI Taxonomy" id="1576542"/>
    <lineage>
        <taxon>Eukaryota</taxon>
        <taxon>Fungi</taxon>
        <taxon>Dikarya</taxon>
        <taxon>Ascomycota</taxon>
        <taxon>Pezizomycotina</taxon>
        <taxon>Sordariomycetes</taxon>
        <taxon>Hypocreomycetidae</taxon>
        <taxon>Hypocreales</taxon>
        <taxon>Nectriaceae</taxon>
        <taxon>Thelonectria</taxon>
    </lineage>
</organism>
<dbReference type="PANTHER" id="PTHR43130">
    <property type="entry name" value="ARAC-FAMILY TRANSCRIPTIONAL REGULATOR"/>
    <property type="match status" value="1"/>
</dbReference>
<dbReference type="Pfam" id="PF01965">
    <property type="entry name" value="DJ-1_PfpI"/>
    <property type="match status" value="1"/>
</dbReference>
<dbReference type="AlphaFoldDB" id="A0A9P8VU60"/>
<evidence type="ECO:0000259" key="1">
    <source>
        <dbReference type="Pfam" id="PF01965"/>
    </source>
</evidence>
<dbReference type="CDD" id="cd03139">
    <property type="entry name" value="GATase1_PfpI_2"/>
    <property type="match status" value="1"/>
</dbReference>
<proteinExistence type="predicted"/>
<dbReference type="OrthoDB" id="543156at2759"/>
<dbReference type="Proteomes" id="UP000777438">
    <property type="component" value="Unassembled WGS sequence"/>
</dbReference>
<dbReference type="PANTHER" id="PTHR43130:SF7">
    <property type="entry name" value="DJ-1_PFPI DOMAIN-CONTAINING PROTEIN"/>
    <property type="match status" value="1"/>
</dbReference>
<protein>
    <submittedName>
        <fullName evidence="2">Class I glutamine amidotransferase-like protein</fullName>
    </submittedName>
</protein>
<dbReference type="SUPFAM" id="SSF52317">
    <property type="entry name" value="Class I glutamine amidotransferase-like"/>
    <property type="match status" value="1"/>
</dbReference>
<gene>
    <name evidence="2" type="ORF">B0T10DRAFT_609847</name>
</gene>
<dbReference type="InterPro" id="IPR029062">
    <property type="entry name" value="Class_I_gatase-like"/>
</dbReference>
<evidence type="ECO:0000313" key="2">
    <source>
        <dbReference type="EMBL" id="KAH6879403.1"/>
    </source>
</evidence>
<feature type="domain" description="DJ-1/PfpI" evidence="1">
    <location>
        <begin position="51"/>
        <end position="188"/>
    </location>
</feature>
<reference evidence="2 3" key="1">
    <citation type="journal article" date="2021" name="Nat. Commun.">
        <title>Genetic determinants of endophytism in the Arabidopsis root mycobiome.</title>
        <authorList>
            <person name="Mesny F."/>
            <person name="Miyauchi S."/>
            <person name="Thiergart T."/>
            <person name="Pickel B."/>
            <person name="Atanasova L."/>
            <person name="Karlsson M."/>
            <person name="Huettel B."/>
            <person name="Barry K.W."/>
            <person name="Haridas S."/>
            <person name="Chen C."/>
            <person name="Bauer D."/>
            <person name="Andreopoulos W."/>
            <person name="Pangilinan J."/>
            <person name="LaButti K."/>
            <person name="Riley R."/>
            <person name="Lipzen A."/>
            <person name="Clum A."/>
            <person name="Drula E."/>
            <person name="Henrissat B."/>
            <person name="Kohler A."/>
            <person name="Grigoriev I.V."/>
            <person name="Martin F.M."/>
            <person name="Hacquard S."/>
        </authorList>
    </citation>
    <scope>NUCLEOTIDE SEQUENCE [LARGE SCALE GENOMIC DNA]</scope>
    <source>
        <strain evidence="2 3">MPI-CAGE-CH-0241</strain>
    </source>
</reference>
<dbReference type="InterPro" id="IPR052158">
    <property type="entry name" value="INH-QAR"/>
</dbReference>
<accession>A0A9P8VU60</accession>
<dbReference type="Gene3D" id="3.40.50.880">
    <property type="match status" value="1"/>
</dbReference>
<comment type="caution">
    <text evidence="2">The sequence shown here is derived from an EMBL/GenBank/DDBJ whole genome shotgun (WGS) entry which is preliminary data.</text>
</comment>
<keyword evidence="3" id="KW-1185">Reference proteome</keyword>
<name>A0A9P8VU60_9HYPO</name>
<dbReference type="InterPro" id="IPR002818">
    <property type="entry name" value="DJ-1/PfpI"/>
</dbReference>